<feature type="compositionally biased region" description="Polar residues" evidence="1">
    <location>
        <begin position="180"/>
        <end position="205"/>
    </location>
</feature>
<reference evidence="3" key="1">
    <citation type="submission" date="2022-10" db="EMBL/GenBank/DDBJ databases">
        <title>Puccinia triticina Genome sequencing and assembly.</title>
        <authorList>
            <person name="Li C."/>
        </authorList>
    </citation>
    <scope>NUCLEOTIDE SEQUENCE</scope>
    <source>
        <strain evidence="3">Pt15</strain>
    </source>
</reference>
<feature type="region of interest" description="Disordered" evidence="1">
    <location>
        <begin position="53"/>
        <end position="101"/>
    </location>
</feature>
<accession>A0ABY7CYN6</accession>
<feature type="region of interest" description="Disordered" evidence="1">
    <location>
        <begin position="134"/>
        <end position="298"/>
    </location>
</feature>
<feature type="compositionally biased region" description="Basic and acidic residues" evidence="1">
    <location>
        <begin position="206"/>
        <end position="220"/>
    </location>
</feature>
<keyword evidence="2" id="KW-0732">Signal</keyword>
<dbReference type="RefSeq" id="XP_053025871.1">
    <property type="nucleotide sequence ID" value="XM_053161900.1"/>
</dbReference>
<feature type="chain" id="PRO_5045426211" evidence="2">
    <location>
        <begin position="25"/>
        <end position="298"/>
    </location>
</feature>
<dbReference type="EMBL" id="CP110432">
    <property type="protein sequence ID" value="WAQ90316.1"/>
    <property type="molecule type" value="Genomic_DNA"/>
</dbReference>
<name>A0ABY7CYN6_9BASI</name>
<evidence type="ECO:0000256" key="1">
    <source>
        <dbReference type="SAM" id="MobiDB-lite"/>
    </source>
</evidence>
<feature type="compositionally biased region" description="Basic and acidic residues" evidence="1">
    <location>
        <begin position="282"/>
        <end position="298"/>
    </location>
</feature>
<feature type="compositionally biased region" description="Basic and acidic residues" evidence="1">
    <location>
        <begin position="157"/>
        <end position="179"/>
    </location>
</feature>
<evidence type="ECO:0000313" key="4">
    <source>
        <dbReference type="Proteomes" id="UP001164743"/>
    </source>
</evidence>
<evidence type="ECO:0000313" key="3">
    <source>
        <dbReference type="EMBL" id="WAQ90316.1"/>
    </source>
</evidence>
<sequence length="298" mass="31810">MILPSVITLAIGLFLGHTPSFTYASTLEARQGPVDFQALKSAPLARRNLPGLDINSDLGSGRIQHEHGSPNNFPNPHRGSSSYGQDSYDPSKGGYDSGKAIYPSGNNNHGLGTGIFDLGTGTHHALQEGTLDYGNGGYTGSDPGFDISPKPKTSGNDSDKKSYDSEPKKVDSITEHKDYTSPSKSYGSDKGSTGSYQDPYSTSSEDFGKKYDSEVKDRGEYAQSPGKDNSKSTSGTDYSKQDNSKYNGEYTSPNGKKKSGYDGTAKNPDQSGSFIFEPGTTEEQRKAAQKESDTDGAL</sequence>
<feature type="signal peptide" evidence="2">
    <location>
        <begin position="1"/>
        <end position="24"/>
    </location>
</feature>
<dbReference type="Proteomes" id="UP001164743">
    <property type="component" value="Chromosome 12A"/>
</dbReference>
<feature type="compositionally biased region" description="Polar residues" evidence="1">
    <location>
        <begin position="244"/>
        <end position="254"/>
    </location>
</feature>
<protein>
    <submittedName>
        <fullName evidence="3">Uncharacterized protein</fullName>
    </submittedName>
</protein>
<feature type="compositionally biased region" description="Polar residues" evidence="1">
    <location>
        <begin position="69"/>
        <end position="85"/>
    </location>
</feature>
<dbReference type="GeneID" id="77802795"/>
<evidence type="ECO:0000256" key="2">
    <source>
        <dbReference type="SAM" id="SignalP"/>
    </source>
</evidence>
<organism evidence="3 4">
    <name type="scientific">Puccinia triticina</name>
    <dbReference type="NCBI Taxonomy" id="208348"/>
    <lineage>
        <taxon>Eukaryota</taxon>
        <taxon>Fungi</taxon>
        <taxon>Dikarya</taxon>
        <taxon>Basidiomycota</taxon>
        <taxon>Pucciniomycotina</taxon>
        <taxon>Pucciniomycetes</taxon>
        <taxon>Pucciniales</taxon>
        <taxon>Pucciniaceae</taxon>
        <taxon>Puccinia</taxon>
    </lineage>
</organism>
<gene>
    <name evidence="3" type="ORF">PtA15_12A305</name>
</gene>
<proteinExistence type="predicted"/>
<keyword evidence="4" id="KW-1185">Reference proteome</keyword>